<dbReference type="RefSeq" id="WP_236737047.1">
    <property type="nucleotide sequence ID" value="NZ_FOCM01000005.1"/>
</dbReference>
<evidence type="ECO:0000256" key="1">
    <source>
        <dbReference type="SAM" id="MobiDB-lite"/>
    </source>
</evidence>
<evidence type="ECO:0000313" key="4">
    <source>
        <dbReference type="Proteomes" id="UP000199372"/>
    </source>
</evidence>
<dbReference type="EMBL" id="FOCM01000005">
    <property type="protein sequence ID" value="SEN65149.1"/>
    <property type="molecule type" value="Genomic_DNA"/>
</dbReference>
<keyword evidence="4" id="KW-1185">Reference proteome</keyword>
<name>A0A1H8IA09_9RHOB</name>
<evidence type="ECO:0000313" key="3">
    <source>
        <dbReference type="EMBL" id="SEN65149.1"/>
    </source>
</evidence>
<feature type="region of interest" description="Disordered" evidence="1">
    <location>
        <begin position="32"/>
        <end position="69"/>
    </location>
</feature>
<keyword evidence="2" id="KW-0472">Membrane</keyword>
<proteinExistence type="predicted"/>
<keyword evidence="2" id="KW-1133">Transmembrane helix</keyword>
<gene>
    <name evidence="3" type="ORF">SAMN04488011_105153</name>
</gene>
<organism evidence="3 4">
    <name type="scientific">Palleronia pelagia</name>
    <dbReference type="NCBI Taxonomy" id="387096"/>
    <lineage>
        <taxon>Bacteria</taxon>
        <taxon>Pseudomonadati</taxon>
        <taxon>Pseudomonadota</taxon>
        <taxon>Alphaproteobacteria</taxon>
        <taxon>Rhodobacterales</taxon>
        <taxon>Roseobacteraceae</taxon>
        <taxon>Palleronia</taxon>
    </lineage>
</organism>
<evidence type="ECO:0000256" key="2">
    <source>
        <dbReference type="SAM" id="Phobius"/>
    </source>
</evidence>
<reference evidence="4" key="1">
    <citation type="submission" date="2016-10" db="EMBL/GenBank/DDBJ databases">
        <authorList>
            <person name="Varghese N."/>
            <person name="Submissions S."/>
        </authorList>
    </citation>
    <scope>NUCLEOTIDE SEQUENCE [LARGE SCALE GENOMIC DNA]</scope>
    <source>
        <strain evidence="4">DSM 26893</strain>
    </source>
</reference>
<accession>A0A1H8IA09</accession>
<feature type="transmembrane region" description="Helical" evidence="2">
    <location>
        <begin position="6"/>
        <end position="26"/>
    </location>
</feature>
<sequence length="89" mass="9838">MSAGPYTLSAVLGLLILAILAVRAFIVMRAERDDRRGSDPGTGHHVLKSEYFSGMGGGQSREYKVPRDPQEYARLFVPKTKDTQDPKDT</sequence>
<dbReference type="AlphaFoldDB" id="A0A1H8IA09"/>
<protein>
    <submittedName>
        <fullName evidence="3">Uncharacterized protein</fullName>
    </submittedName>
</protein>
<keyword evidence="2" id="KW-0812">Transmembrane</keyword>
<dbReference type="Proteomes" id="UP000199372">
    <property type="component" value="Unassembled WGS sequence"/>
</dbReference>